<proteinExistence type="predicted"/>
<organism evidence="2 3">
    <name type="scientific">Ilyodon furcidens</name>
    <name type="common">goldbreast splitfin</name>
    <dbReference type="NCBI Taxonomy" id="33524"/>
    <lineage>
        <taxon>Eukaryota</taxon>
        <taxon>Metazoa</taxon>
        <taxon>Chordata</taxon>
        <taxon>Craniata</taxon>
        <taxon>Vertebrata</taxon>
        <taxon>Euteleostomi</taxon>
        <taxon>Actinopterygii</taxon>
        <taxon>Neopterygii</taxon>
        <taxon>Teleostei</taxon>
        <taxon>Neoteleostei</taxon>
        <taxon>Acanthomorphata</taxon>
        <taxon>Ovalentaria</taxon>
        <taxon>Atherinomorphae</taxon>
        <taxon>Cyprinodontiformes</taxon>
        <taxon>Goodeidae</taxon>
        <taxon>Ilyodon</taxon>
    </lineage>
</organism>
<gene>
    <name evidence="2" type="ORF">ILYODFUR_020931</name>
</gene>
<sequence>MTLKSPPDEHMGATNLQPKAEPMPLYGHSRVASMRLILSVCSVSIMPPSRPPFRTSTHRLAPPPAPPPAFPIPGDELMHMNGCPLIDSLCHSPCLVICH</sequence>
<dbReference type="EMBL" id="JAHRIQ010025363">
    <property type="protein sequence ID" value="MEQ2229648.1"/>
    <property type="molecule type" value="Genomic_DNA"/>
</dbReference>
<feature type="region of interest" description="Disordered" evidence="1">
    <location>
        <begin position="1"/>
        <end position="22"/>
    </location>
</feature>
<evidence type="ECO:0000313" key="2">
    <source>
        <dbReference type="EMBL" id="MEQ2229648.1"/>
    </source>
</evidence>
<name>A0ABV0TCS6_9TELE</name>
<accession>A0ABV0TCS6</accession>
<reference evidence="2 3" key="1">
    <citation type="submission" date="2021-06" db="EMBL/GenBank/DDBJ databases">
        <authorList>
            <person name="Palmer J.M."/>
        </authorList>
    </citation>
    <scope>NUCLEOTIDE SEQUENCE [LARGE SCALE GENOMIC DNA]</scope>
    <source>
        <strain evidence="3">if_2019</strain>
        <tissue evidence="2">Muscle</tissue>
    </source>
</reference>
<keyword evidence="3" id="KW-1185">Reference proteome</keyword>
<protein>
    <submittedName>
        <fullName evidence="2">Uncharacterized protein</fullName>
    </submittedName>
</protein>
<evidence type="ECO:0000313" key="3">
    <source>
        <dbReference type="Proteomes" id="UP001482620"/>
    </source>
</evidence>
<evidence type="ECO:0000256" key="1">
    <source>
        <dbReference type="SAM" id="MobiDB-lite"/>
    </source>
</evidence>
<comment type="caution">
    <text evidence="2">The sequence shown here is derived from an EMBL/GenBank/DDBJ whole genome shotgun (WGS) entry which is preliminary data.</text>
</comment>
<feature type="compositionally biased region" description="Basic and acidic residues" evidence="1">
    <location>
        <begin position="1"/>
        <end position="11"/>
    </location>
</feature>
<dbReference type="Proteomes" id="UP001482620">
    <property type="component" value="Unassembled WGS sequence"/>
</dbReference>